<reference evidence="2 3" key="1">
    <citation type="submission" date="2018-06" db="EMBL/GenBank/DDBJ databases">
        <authorList>
            <consortium name="Pathogen Informatics"/>
            <person name="Doyle S."/>
        </authorList>
    </citation>
    <scope>NUCLEOTIDE SEQUENCE [LARGE SCALE GENOMIC DNA]</scope>
    <source>
        <strain evidence="2 3">NCTC11621</strain>
    </source>
</reference>
<dbReference type="RefSeq" id="WP_115322960.1">
    <property type="nucleotide sequence ID" value="NZ_UGTV01000015.1"/>
</dbReference>
<dbReference type="EMBL" id="UGTV01000015">
    <property type="protein sequence ID" value="SUC10196.1"/>
    <property type="molecule type" value="Genomic_DNA"/>
</dbReference>
<sequence>MKNIAIIPARAGSKGIPDKNLQPVGGHSLIGRAILAAKQADVFDQIVVTSDGDNILREAEKYGATAIKRPAELAQDNSRTIDAILHVLEKLQVTEGTCTLLQPTSPLRDHLDIKNAMDMFVNGGVNSVVSACECEHHPYKAFTLSKEHEVLPVRDIADFEAARQTLPKMYRANGAIYINDIAQLLKEKYFFIPPLKFYLMPTYRSVDIDVKQDLELAEILANK</sequence>
<name>A0A379EV28_9PAST</name>
<dbReference type="InterPro" id="IPR029044">
    <property type="entry name" value="Nucleotide-diphossugar_trans"/>
</dbReference>
<keyword evidence="1" id="KW-0963">Cytoplasm</keyword>
<protein>
    <submittedName>
        <fullName evidence="2">N-acylneuraminate cytidylyltransferase</fullName>
        <ecNumber evidence="2">2.7.7.43</ecNumber>
    </submittedName>
</protein>
<keyword evidence="2" id="KW-0808">Transferase</keyword>
<dbReference type="InterPro" id="IPR003329">
    <property type="entry name" value="Cytidylyl_trans"/>
</dbReference>
<evidence type="ECO:0000313" key="2">
    <source>
        <dbReference type="EMBL" id="SUC10196.1"/>
    </source>
</evidence>
<dbReference type="SUPFAM" id="SSF53448">
    <property type="entry name" value="Nucleotide-diphospho-sugar transferases"/>
    <property type="match status" value="1"/>
</dbReference>
<evidence type="ECO:0000256" key="1">
    <source>
        <dbReference type="ARBA" id="ARBA00022490"/>
    </source>
</evidence>
<organism evidence="2 3">
    <name type="scientific">Pasteurella canis</name>
    <dbReference type="NCBI Taxonomy" id="753"/>
    <lineage>
        <taxon>Bacteria</taxon>
        <taxon>Pseudomonadati</taxon>
        <taxon>Pseudomonadota</taxon>
        <taxon>Gammaproteobacteria</taxon>
        <taxon>Pasteurellales</taxon>
        <taxon>Pasteurellaceae</taxon>
        <taxon>Pasteurella</taxon>
    </lineage>
</organism>
<gene>
    <name evidence="2" type="primary">neuA</name>
    <name evidence="2" type="ORF">NCTC11621_01245</name>
</gene>
<dbReference type="AlphaFoldDB" id="A0A379EV28"/>
<dbReference type="CDD" id="cd02513">
    <property type="entry name" value="CMP-NeuAc_Synthase"/>
    <property type="match status" value="1"/>
</dbReference>
<dbReference type="Gene3D" id="3.90.550.10">
    <property type="entry name" value="Spore Coat Polysaccharide Biosynthesis Protein SpsA, Chain A"/>
    <property type="match status" value="1"/>
</dbReference>
<evidence type="ECO:0000313" key="3">
    <source>
        <dbReference type="Proteomes" id="UP000254704"/>
    </source>
</evidence>
<accession>A0A379EV28</accession>
<dbReference type="GO" id="GO:0008781">
    <property type="term" value="F:N-acylneuraminate cytidylyltransferase activity"/>
    <property type="evidence" value="ECO:0007669"/>
    <property type="project" value="UniProtKB-EC"/>
</dbReference>
<dbReference type="Proteomes" id="UP000254704">
    <property type="component" value="Unassembled WGS sequence"/>
</dbReference>
<dbReference type="PANTHER" id="PTHR21485:SF6">
    <property type="entry name" value="N-ACYLNEURAMINATE CYTIDYLYLTRANSFERASE-RELATED"/>
    <property type="match status" value="1"/>
</dbReference>
<keyword evidence="2" id="KW-0548">Nucleotidyltransferase</keyword>
<dbReference type="EC" id="2.7.7.43" evidence="2"/>
<proteinExistence type="predicted"/>
<dbReference type="InterPro" id="IPR050793">
    <property type="entry name" value="CMP-NeuNAc_synthase"/>
</dbReference>
<dbReference type="PANTHER" id="PTHR21485">
    <property type="entry name" value="HAD SUPERFAMILY MEMBERS CMAS AND KDSC"/>
    <property type="match status" value="1"/>
</dbReference>
<dbReference type="Pfam" id="PF02348">
    <property type="entry name" value="CTP_transf_3"/>
    <property type="match status" value="1"/>
</dbReference>